<evidence type="ECO:0000256" key="1">
    <source>
        <dbReference type="SAM" id="MobiDB-lite"/>
    </source>
</evidence>
<organism evidence="2 3">
    <name type="scientific">Phyllachora maydis</name>
    <dbReference type="NCBI Taxonomy" id="1825666"/>
    <lineage>
        <taxon>Eukaryota</taxon>
        <taxon>Fungi</taxon>
        <taxon>Dikarya</taxon>
        <taxon>Ascomycota</taxon>
        <taxon>Pezizomycotina</taxon>
        <taxon>Sordariomycetes</taxon>
        <taxon>Sordariomycetidae</taxon>
        <taxon>Phyllachorales</taxon>
        <taxon>Phyllachoraceae</taxon>
        <taxon>Phyllachora</taxon>
    </lineage>
</organism>
<feature type="region of interest" description="Disordered" evidence="1">
    <location>
        <begin position="116"/>
        <end position="276"/>
    </location>
</feature>
<gene>
    <name evidence="2" type="ORF">P8C59_006008</name>
</gene>
<sequence>MLRLKPTVISLSMSEVKEFESRRQAVATAEAKVLQAFPELTVARRPRWGEHLDKPRLSSNLSLSQESTRQVSAGKTHLACGEDGDLLADDEATPASRTRLHSVVSGRFVRMTRLDGSDRTSTDEDIEAHGGLLPDDADVSVSHPSSDSDHDAMPAIRTQFLVPPTTPPRRSSLGTAAFTVPARRRSGYHNIVSETQSRRASGRPLLRSSSRLSSAGEDVDATPQPTSLDVGTATAGSPSHTPSPGSSRPRLQVYNDSLPASSQPQTPRNLAEARHQSRLQGWYSVPARHASRMPVVTPDTASRRRWRGQGRRSPSPLGIQTPGLRGLYGGMENGNDAAQPKFGFASCSL</sequence>
<reference evidence="2" key="1">
    <citation type="journal article" date="2023" name="Mol. Plant Microbe Interact.">
        <title>Elucidating the Obligate Nature and Biological Capacity of an Invasive Fungal Corn Pathogen.</title>
        <authorList>
            <person name="MacCready J.S."/>
            <person name="Roggenkamp E.M."/>
            <person name="Gdanetz K."/>
            <person name="Chilvers M.I."/>
        </authorList>
    </citation>
    <scope>NUCLEOTIDE SEQUENCE</scope>
    <source>
        <strain evidence="2">PM02</strain>
    </source>
</reference>
<evidence type="ECO:0000313" key="2">
    <source>
        <dbReference type="EMBL" id="KAK2071599.1"/>
    </source>
</evidence>
<keyword evidence="3" id="KW-1185">Reference proteome</keyword>
<feature type="compositionally biased region" description="Low complexity" evidence="1">
    <location>
        <begin position="233"/>
        <end position="250"/>
    </location>
</feature>
<evidence type="ECO:0000313" key="3">
    <source>
        <dbReference type="Proteomes" id="UP001217918"/>
    </source>
</evidence>
<dbReference type="Proteomes" id="UP001217918">
    <property type="component" value="Unassembled WGS sequence"/>
</dbReference>
<feature type="compositionally biased region" description="Low complexity" evidence="1">
    <location>
        <begin position="198"/>
        <end position="216"/>
    </location>
</feature>
<accession>A0AAD9I5G7</accession>
<protein>
    <submittedName>
        <fullName evidence="2">Uncharacterized protein</fullName>
    </submittedName>
</protein>
<feature type="compositionally biased region" description="Polar residues" evidence="1">
    <location>
        <begin position="254"/>
        <end position="268"/>
    </location>
</feature>
<name>A0AAD9I5G7_9PEZI</name>
<feature type="region of interest" description="Disordered" evidence="1">
    <location>
        <begin position="294"/>
        <end position="321"/>
    </location>
</feature>
<comment type="caution">
    <text evidence="2">The sequence shown here is derived from an EMBL/GenBank/DDBJ whole genome shotgun (WGS) entry which is preliminary data.</text>
</comment>
<proteinExistence type="predicted"/>
<dbReference type="AlphaFoldDB" id="A0AAD9I5G7"/>
<dbReference type="EMBL" id="JAQQPM010000005">
    <property type="protein sequence ID" value="KAK2071599.1"/>
    <property type="molecule type" value="Genomic_DNA"/>
</dbReference>